<keyword evidence="2" id="KW-0812">Transmembrane</keyword>
<feature type="transmembrane region" description="Helical" evidence="2">
    <location>
        <begin position="38"/>
        <end position="58"/>
    </location>
</feature>
<proteinExistence type="predicted"/>
<evidence type="ECO:0000256" key="2">
    <source>
        <dbReference type="SAM" id="Phobius"/>
    </source>
</evidence>
<keyword evidence="2" id="KW-1133">Transmembrane helix</keyword>
<evidence type="ECO:0000313" key="4">
    <source>
        <dbReference type="Proteomes" id="UP001139158"/>
    </source>
</evidence>
<accession>A0A9X1MDV3</accession>
<protein>
    <submittedName>
        <fullName evidence="3">Uncharacterized protein</fullName>
    </submittedName>
</protein>
<comment type="caution">
    <text evidence="3">The sequence shown here is derived from an EMBL/GenBank/DDBJ whole genome shotgun (WGS) entry which is preliminary data.</text>
</comment>
<keyword evidence="2" id="KW-0472">Membrane</keyword>
<evidence type="ECO:0000256" key="1">
    <source>
        <dbReference type="SAM" id="MobiDB-lite"/>
    </source>
</evidence>
<feature type="transmembrane region" description="Helical" evidence="2">
    <location>
        <begin position="6"/>
        <end position="26"/>
    </location>
</feature>
<dbReference type="EMBL" id="JAJFZV010000005">
    <property type="protein sequence ID" value="MCC3297500.1"/>
    <property type="molecule type" value="Genomic_DNA"/>
</dbReference>
<keyword evidence="4" id="KW-1185">Reference proteome</keyword>
<name>A0A9X1MDV3_9MICC</name>
<dbReference type="RefSeq" id="WP_227895388.1">
    <property type="nucleotide sequence ID" value="NZ_CP099466.1"/>
</dbReference>
<gene>
    <name evidence="3" type="ORF">LJ757_06730</name>
</gene>
<feature type="compositionally biased region" description="Low complexity" evidence="1">
    <location>
        <begin position="100"/>
        <end position="114"/>
    </location>
</feature>
<feature type="region of interest" description="Disordered" evidence="1">
    <location>
        <begin position="100"/>
        <end position="131"/>
    </location>
</feature>
<dbReference type="Proteomes" id="UP001139158">
    <property type="component" value="Unassembled WGS sequence"/>
</dbReference>
<feature type="transmembrane region" description="Helical" evidence="2">
    <location>
        <begin position="131"/>
        <end position="151"/>
    </location>
</feature>
<sequence length="152" mass="15435">MMQVIIGWVLPAVLALACGWVAASAWQSDGMAAARSRRSLLAALLETAFVALALRLVVEWSPVTIWLWILSVAALAAATAGAVIRWESLPRTAAGADAAGTAGSAARAGSADSPAESKRGRSRRQPREPGTATLSGYAVLLAAAVAVSIAAG</sequence>
<dbReference type="AlphaFoldDB" id="A0A9X1MDV3"/>
<evidence type="ECO:0000313" key="3">
    <source>
        <dbReference type="EMBL" id="MCC3297500.1"/>
    </source>
</evidence>
<reference evidence="3" key="1">
    <citation type="submission" date="2021-10" db="EMBL/GenBank/DDBJ databases">
        <title>Novel species in genus Arthrobacter.</title>
        <authorList>
            <person name="Liu Y."/>
        </authorList>
    </citation>
    <scope>NUCLEOTIDE SEQUENCE</scope>
    <source>
        <strain evidence="3">Zg-Y453</strain>
    </source>
</reference>
<feature type="transmembrane region" description="Helical" evidence="2">
    <location>
        <begin position="64"/>
        <end position="84"/>
    </location>
</feature>
<organism evidence="3 4">
    <name type="scientific">Arthrobacter caoxuetaonis</name>
    <dbReference type="NCBI Taxonomy" id="2886935"/>
    <lineage>
        <taxon>Bacteria</taxon>
        <taxon>Bacillati</taxon>
        <taxon>Actinomycetota</taxon>
        <taxon>Actinomycetes</taxon>
        <taxon>Micrococcales</taxon>
        <taxon>Micrococcaceae</taxon>
        <taxon>Arthrobacter</taxon>
    </lineage>
</organism>